<evidence type="ECO:0000256" key="1">
    <source>
        <dbReference type="ARBA" id="ARBA00004609"/>
    </source>
</evidence>
<evidence type="ECO:0000256" key="13">
    <source>
        <dbReference type="ARBA" id="ARBA00023180"/>
    </source>
</evidence>
<dbReference type="PANTHER" id="PTHR11533:SF301">
    <property type="entry name" value="AMINOPEPTIDASE"/>
    <property type="match status" value="1"/>
</dbReference>
<evidence type="ECO:0000256" key="16">
    <source>
        <dbReference type="PIRSR" id="PIRSR634016-3"/>
    </source>
</evidence>
<sequence>MPPHSATIILVLGFIASGSSEGDTNYRLNSLVTPTAYTIVVTPYFDTGDVLAFTFDGEVSIKLQTQFENVTRIKLHSKDLNFTENSITIRSGQVSVLLDSTNPLEFDDKYSFAYINLNAPLQVSTEYILNISYRGPIRDDLQGFYRSSYVERGITKWVGATQMEPTHARKVFPCFDEPQYKATFGLMIDRPLNYSQSLANTKLQTSLTMSNGYVREVFYPSPKMPTYLVAFLISEFQSTQYSVEGSKEFGIYTRPEATNQTDYAFDFGKRVVDAMSAYLNIDYYSTDANLKLDHVGLPDFRGGAMENWGLIKYREGLLLYVPEESSPYYKYRVAQIMAHETTHMWFGNLVTCHWWSNTWLNEGFANYFENYITEQVEPELRSGDISVISSVYAAYVADEVPEAAAITNENVNSPEEISAHFGTISYQKAGSVIRMIHHLIGDEAFKYGLNIYLNSNKFGVGTPDSMYDSLQIGANAASSLNDYNGYTVGDVMSSWIAQPGHPVLNVDIDYDTEQITLTQKRFYSNSSIQTGELYTIPISYTTANAPDFENTKPAFIMDDETYTFNATNISASRSWVIFNIQETGFYRVNYNNNAWKIIGETLRNNEARATINNLNRAKIVNDLFAFLEADLVSFSTLNDVLEFLADETDYSVWYAAISGFNTLRKKLMATDALEDFDNYVLRLMQNIIDVLGYDVKEQDDFVTLRNRMQILEYACKLGHSGCIENSVGLFSKFKENGTVVTPSLRLAVYCSGLRHGDADDYEFVWDRMLTTNVVNEIYIIQSALGCTKVQDKLLSYLASVMVEDSPIRSQDFTVPFTSILADHSNVEIALEFFQEYYDSLNKIFPNMDTVVTYFPAAMHLEDDFEKVKSRHEFVDGRVVFGVDGHSGRGKGN</sequence>
<dbReference type="GO" id="GO:0070006">
    <property type="term" value="F:metalloaminopeptidase activity"/>
    <property type="evidence" value="ECO:0007669"/>
    <property type="project" value="TreeGrafter"/>
</dbReference>
<evidence type="ECO:0000256" key="9">
    <source>
        <dbReference type="ARBA" id="ARBA00022801"/>
    </source>
</evidence>
<dbReference type="GO" id="GO:0005886">
    <property type="term" value="C:plasma membrane"/>
    <property type="evidence" value="ECO:0007669"/>
    <property type="project" value="UniProtKB-SubCell"/>
</dbReference>
<proteinExistence type="inferred from homology"/>
<dbReference type="GO" id="GO:0005615">
    <property type="term" value="C:extracellular space"/>
    <property type="evidence" value="ECO:0007669"/>
    <property type="project" value="TreeGrafter"/>
</dbReference>
<evidence type="ECO:0000256" key="18">
    <source>
        <dbReference type="RuleBase" id="RU364040"/>
    </source>
</evidence>
<dbReference type="InterPro" id="IPR042097">
    <property type="entry name" value="Aminopeptidase_N-like_N_sf"/>
</dbReference>
<dbReference type="InterPro" id="IPR050344">
    <property type="entry name" value="Peptidase_M1_aminopeptidases"/>
</dbReference>
<dbReference type="GO" id="GO:0006508">
    <property type="term" value="P:proteolysis"/>
    <property type="evidence" value="ECO:0007669"/>
    <property type="project" value="UniProtKB-KW"/>
</dbReference>
<keyword evidence="14" id="KW-0449">Lipoprotein</keyword>
<dbReference type="EMBL" id="BGZK01000483">
    <property type="protein sequence ID" value="GBP46436.1"/>
    <property type="molecule type" value="Genomic_DNA"/>
</dbReference>
<evidence type="ECO:0000256" key="10">
    <source>
        <dbReference type="ARBA" id="ARBA00022833"/>
    </source>
</evidence>
<keyword evidence="6 18" id="KW-0645">Protease</keyword>
<evidence type="ECO:0000256" key="4">
    <source>
        <dbReference type="ARBA" id="ARBA00022475"/>
    </source>
</evidence>
<keyword evidence="8 19" id="KW-0732">Signal</keyword>
<dbReference type="Pfam" id="PF01433">
    <property type="entry name" value="Peptidase_M1"/>
    <property type="match status" value="1"/>
</dbReference>
<feature type="domain" description="Aminopeptidase N-like N-terminal" evidence="22">
    <location>
        <begin position="34"/>
        <end position="228"/>
    </location>
</feature>
<evidence type="ECO:0000256" key="15">
    <source>
        <dbReference type="PIRSR" id="PIRSR634016-1"/>
    </source>
</evidence>
<dbReference type="Proteomes" id="UP000299102">
    <property type="component" value="Unassembled WGS sequence"/>
</dbReference>
<dbReference type="InterPro" id="IPR024571">
    <property type="entry name" value="ERAP1-like_C_dom"/>
</dbReference>
<evidence type="ECO:0000256" key="12">
    <source>
        <dbReference type="ARBA" id="ARBA00023136"/>
    </source>
</evidence>
<dbReference type="GO" id="GO:0098552">
    <property type="term" value="C:side of membrane"/>
    <property type="evidence" value="ECO:0007669"/>
    <property type="project" value="UniProtKB-KW"/>
</dbReference>
<dbReference type="PRINTS" id="PR00756">
    <property type="entry name" value="ALADIPTASE"/>
</dbReference>
<dbReference type="PANTHER" id="PTHR11533">
    <property type="entry name" value="PROTEASE M1 ZINC METALLOPROTEASE"/>
    <property type="match status" value="1"/>
</dbReference>
<comment type="cofactor">
    <cofactor evidence="16 18">
        <name>Zn(2+)</name>
        <dbReference type="ChEBI" id="CHEBI:29105"/>
    </cofactor>
    <text evidence="16 18">Binds 1 zinc ion per subunit.</text>
</comment>
<keyword evidence="5" id="KW-0336">GPI-anchor</keyword>
<dbReference type="SUPFAM" id="SSF63737">
    <property type="entry name" value="Leukotriene A4 hydrolase N-terminal domain"/>
    <property type="match status" value="1"/>
</dbReference>
<dbReference type="InterPro" id="IPR034016">
    <property type="entry name" value="M1_APN-typ"/>
</dbReference>
<dbReference type="EC" id="3.4.11.-" evidence="18"/>
<evidence type="ECO:0000256" key="2">
    <source>
        <dbReference type="ARBA" id="ARBA00010136"/>
    </source>
</evidence>
<reference evidence="23 24" key="1">
    <citation type="journal article" date="2019" name="Commun. Biol.">
        <title>The bagworm genome reveals a unique fibroin gene that provides high tensile strength.</title>
        <authorList>
            <person name="Kono N."/>
            <person name="Nakamura H."/>
            <person name="Ohtoshi R."/>
            <person name="Tomita M."/>
            <person name="Numata K."/>
            <person name="Arakawa K."/>
        </authorList>
    </citation>
    <scope>NUCLEOTIDE SEQUENCE [LARGE SCALE GENOMIC DNA]</scope>
</reference>
<dbReference type="FunFam" id="1.10.390.10:FF:000013">
    <property type="entry name" value="Aminopeptidase N"/>
    <property type="match status" value="1"/>
</dbReference>
<feature type="binding site" evidence="16">
    <location>
        <position position="362"/>
    </location>
    <ligand>
        <name>Zn(2+)</name>
        <dbReference type="ChEBI" id="CHEBI:29105"/>
        <note>catalytic</note>
    </ligand>
</feature>
<feature type="domain" description="ERAP1-like C-terminal" evidence="21">
    <location>
        <begin position="575"/>
        <end position="867"/>
    </location>
</feature>
<evidence type="ECO:0000256" key="17">
    <source>
        <dbReference type="PIRSR" id="PIRSR634016-4"/>
    </source>
</evidence>
<evidence type="ECO:0000256" key="5">
    <source>
        <dbReference type="ARBA" id="ARBA00022622"/>
    </source>
</evidence>
<dbReference type="OrthoDB" id="10031169at2759"/>
<dbReference type="FunFam" id="2.60.40.1730:FF:000013">
    <property type="entry name" value="Aminopeptidase"/>
    <property type="match status" value="1"/>
</dbReference>
<keyword evidence="24" id="KW-1185">Reference proteome</keyword>
<keyword evidence="9 18" id="KW-0378">Hydrolase</keyword>
<dbReference type="GO" id="GO:0042277">
    <property type="term" value="F:peptide binding"/>
    <property type="evidence" value="ECO:0007669"/>
    <property type="project" value="TreeGrafter"/>
</dbReference>
<keyword evidence="12" id="KW-0472">Membrane</keyword>
<dbReference type="Gene3D" id="1.10.390.10">
    <property type="entry name" value="Neutral Protease Domain 2"/>
    <property type="match status" value="1"/>
</dbReference>
<protein>
    <recommendedName>
        <fullName evidence="18">Aminopeptidase</fullName>
        <ecNumber evidence="18">3.4.11.-</ecNumber>
    </recommendedName>
</protein>
<dbReference type="STRING" id="151549.A0A4C1W4H9"/>
<dbReference type="InterPro" id="IPR027268">
    <property type="entry name" value="Peptidase_M4/M1_CTD_sf"/>
</dbReference>
<dbReference type="InterPro" id="IPR045357">
    <property type="entry name" value="Aminopeptidase_N-like_N"/>
</dbReference>
<feature type="active site" description="Proton acceptor" evidence="15">
    <location>
        <position position="340"/>
    </location>
</feature>
<comment type="similarity">
    <text evidence="2 18">Belongs to the peptidase M1 family.</text>
</comment>
<organism evidence="23 24">
    <name type="scientific">Eumeta variegata</name>
    <name type="common">Bagworm moth</name>
    <name type="synonym">Eumeta japonica</name>
    <dbReference type="NCBI Taxonomy" id="151549"/>
    <lineage>
        <taxon>Eukaryota</taxon>
        <taxon>Metazoa</taxon>
        <taxon>Ecdysozoa</taxon>
        <taxon>Arthropoda</taxon>
        <taxon>Hexapoda</taxon>
        <taxon>Insecta</taxon>
        <taxon>Pterygota</taxon>
        <taxon>Neoptera</taxon>
        <taxon>Endopterygota</taxon>
        <taxon>Lepidoptera</taxon>
        <taxon>Glossata</taxon>
        <taxon>Ditrysia</taxon>
        <taxon>Tineoidea</taxon>
        <taxon>Psychidae</taxon>
        <taxon>Oiketicinae</taxon>
        <taxon>Eumeta</taxon>
    </lineage>
</organism>
<feature type="domain" description="Peptidase M1 membrane alanine aminopeptidase" evidence="20">
    <location>
        <begin position="263"/>
        <end position="495"/>
    </location>
</feature>
<dbReference type="Gene3D" id="2.60.40.1910">
    <property type="match status" value="1"/>
</dbReference>
<evidence type="ECO:0000259" key="22">
    <source>
        <dbReference type="Pfam" id="PF17900"/>
    </source>
</evidence>
<dbReference type="Gene3D" id="1.25.50.20">
    <property type="match status" value="1"/>
</dbReference>
<keyword evidence="3 18" id="KW-0031">Aminopeptidase</keyword>
<keyword evidence="13" id="KW-0325">Glycoprotein</keyword>
<dbReference type="FunFam" id="2.60.40.1910:FF:000008">
    <property type="entry name" value="Aminopeptidase"/>
    <property type="match status" value="1"/>
</dbReference>
<name>A0A4C1W4H9_EUMVA</name>
<keyword evidence="7 16" id="KW-0479">Metal-binding</keyword>
<evidence type="ECO:0000256" key="14">
    <source>
        <dbReference type="ARBA" id="ARBA00023288"/>
    </source>
</evidence>
<dbReference type="GO" id="GO:0005737">
    <property type="term" value="C:cytoplasm"/>
    <property type="evidence" value="ECO:0007669"/>
    <property type="project" value="TreeGrafter"/>
</dbReference>
<dbReference type="GO" id="GO:0008270">
    <property type="term" value="F:zinc ion binding"/>
    <property type="evidence" value="ECO:0007669"/>
    <property type="project" value="UniProtKB-UniRule"/>
</dbReference>
<evidence type="ECO:0000256" key="6">
    <source>
        <dbReference type="ARBA" id="ARBA00022670"/>
    </source>
</evidence>
<evidence type="ECO:0000313" key="24">
    <source>
        <dbReference type="Proteomes" id="UP000299102"/>
    </source>
</evidence>
<dbReference type="CDD" id="cd09601">
    <property type="entry name" value="M1_APN-Q_like"/>
    <property type="match status" value="1"/>
</dbReference>
<dbReference type="Gene3D" id="2.60.40.1730">
    <property type="entry name" value="tricorn interacting facor f3 domain"/>
    <property type="match status" value="1"/>
</dbReference>
<evidence type="ECO:0000259" key="21">
    <source>
        <dbReference type="Pfam" id="PF11838"/>
    </source>
</evidence>
<dbReference type="AlphaFoldDB" id="A0A4C1W4H9"/>
<accession>A0A4C1W4H9</accession>
<comment type="caution">
    <text evidence="23">The sequence shown here is derived from an EMBL/GenBank/DDBJ whole genome shotgun (WGS) entry which is preliminary data.</text>
</comment>
<dbReference type="SUPFAM" id="SSF55486">
    <property type="entry name" value="Metalloproteases ('zincins'), catalytic domain"/>
    <property type="match status" value="1"/>
</dbReference>
<dbReference type="Pfam" id="PF11838">
    <property type="entry name" value="ERAP1_C"/>
    <property type="match status" value="1"/>
</dbReference>
<evidence type="ECO:0000256" key="7">
    <source>
        <dbReference type="ARBA" id="ARBA00022723"/>
    </source>
</evidence>
<dbReference type="InterPro" id="IPR014782">
    <property type="entry name" value="Peptidase_M1_dom"/>
</dbReference>
<dbReference type="Pfam" id="PF17900">
    <property type="entry name" value="Peptidase_M1_N"/>
    <property type="match status" value="1"/>
</dbReference>
<feature type="chain" id="PRO_5020021004" description="Aminopeptidase" evidence="19">
    <location>
        <begin position="23"/>
        <end position="892"/>
    </location>
</feature>
<evidence type="ECO:0000256" key="8">
    <source>
        <dbReference type="ARBA" id="ARBA00022729"/>
    </source>
</evidence>
<evidence type="ECO:0000256" key="3">
    <source>
        <dbReference type="ARBA" id="ARBA00022438"/>
    </source>
</evidence>
<keyword evidence="10 16" id="KW-0862">Zinc</keyword>
<keyword evidence="11 18" id="KW-0482">Metalloprotease</keyword>
<dbReference type="GO" id="GO:0043171">
    <property type="term" value="P:peptide catabolic process"/>
    <property type="evidence" value="ECO:0007669"/>
    <property type="project" value="TreeGrafter"/>
</dbReference>
<feature type="signal peptide" evidence="19">
    <location>
        <begin position="1"/>
        <end position="22"/>
    </location>
</feature>
<gene>
    <name evidence="23" type="ORF">EVAR_95136_1</name>
</gene>
<comment type="subcellular location">
    <subcellularLocation>
        <location evidence="1">Cell membrane</location>
        <topology evidence="1">Lipid-anchor</topology>
        <topology evidence="1">GPI-anchor</topology>
    </subcellularLocation>
</comment>
<evidence type="ECO:0000259" key="20">
    <source>
        <dbReference type="Pfam" id="PF01433"/>
    </source>
</evidence>
<evidence type="ECO:0000256" key="19">
    <source>
        <dbReference type="SAM" id="SignalP"/>
    </source>
</evidence>
<keyword evidence="4" id="KW-1003">Cell membrane</keyword>
<feature type="site" description="Transition state stabilizer" evidence="17">
    <location>
        <position position="426"/>
    </location>
</feature>
<dbReference type="InterPro" id="IPR001930">
    <property type="entry name" value="Peptidase_M1"/>
</dbReference>
<feature type="binding site" evidence="16">
    <location>
        <position position="343"/>
    </location>
    <ligand>
        <name>Zn(2+)</name>
        <dbReference type="ChEBI" id="CHEBI:29105"/>
        <note>catalytic</note>
    </ligand>
</feature>
<feature type="binding site" evidence="16">
    <location>
        <position position="339"/>
    </location>
    <ligand>
        <name>Zn(2+)</name>
        <dbReference type="ChEBI" id="CHEBI:29105"/>
        <note>catalytic</note>
    </ligand>
</feature>
<evidence type="ECO:0000256" key="11">
    <source>
        <dbReference type="ARBA" id="ARBA00023049"/>
    </source>
</evidence>
<evidence type="ECO:0000313" key="23">
    <source>
        <dbReference type="EMBL" id="GBP46436.1"/>
    </source>
</evidence>